<dbReference type="RefSeq" id="WP_338181003.1">
    <property type="nucleotide sequence ID" value="NZ_JAEKNQ010000051.1"/>
</dbReference>
<dbReference type="InterPro" id="IPR036271">
    <property type="entry name" value="Tet_transcr_reg_TetR-rel_C_sf"/>
</dbReference>
<dbReference type="Gene3D" id="1.10.357.10">
    <property type="entry name" value="Tetracycline Repressor, domain 2"/>
    <property type="match status" value="1"/>
</dbReference>
<sequence length="97" mass="10733">MFVDAAISQRNELVLPLHGGPRLTSPATAAVRAEVRRILQRIIERGVTDGTLRPDLAPHDIVVFGAMLAQPRPTDPGWDATCRRLLTTFLHGLRRDT</sequence>
<organism evidence="1 2">
    <name type="scientific">Candidatus Dormiibacter inghamiae</name>
    <dbReference type="NCBI Taxonomy" id="3127013"/>
    <lineage>
        <taxon>Bacteria</taxon>
        <taxon>Bacillati</taxon>
        <taxon>Candidatus Dormiibacterota</taxon>
        <taxon>Candidatus Dormibacteria</taxon>
        <taxon>Candidatus Dormibacterales</taxon>
        <taxon>Candidatus Dormibacteraceae</taxon>
        <taxon>Candidatus Dormiibacter</taxon>
    </lineage>
</organism>
<dbReference type="AlphaFoldDB" id="A0A934NHV2"/>
<reference evidence="1 2" key="1">
    <citation type="submission" date="2020-10" db="EMBL/GenBank/DDBJ databases">
        <title>Ca. Dormibacterota MAGs.</title>
        <authorList>
            <person name="Montgomery K."/>
        </authorList>
    </citation>
    <scope>NUCLEOTIDE SEQUENCE [LARGE SCALE GENOMIC DNA]</scope>
    <source>
        <strain evidence="1">SC8811_S16_3</strain>
    </source>
</reference>
<comment type="caution">
    <text evidence="1">The sequence shown here is derived from an EMBL/GenBank/DDBJ whole genome shotgun (WGS) entry which is preliminary data.</text>
</comment>
<gene>
    <name evidence="1" type="ORF">JF888_12745</name>
</gene>
<name>A0A934NHV2_9BACT</name>
<proteinExistence type="predicted"/>
<dbReference type="EMBL" id="JAEKNQ010000051">
    <property type="protein sequence ID" value="MBJ7604042.1"/>
    <property type="molecule type" value="Genomic_DNA"/>
</dbReference>
<dbReference type="Proteomes" id="UP000620075">
    <property type="component" value="Unassembled WGS sequence"/>
</dbReference>
<dbReference type="SUPFAM" id="SSF48498">
    <property type="entry name" value="Tetracyclin repressor-like, C-terminal domain"/>
    <property type="match status" value="1"/>
</dbReference>
<evidence type="ECO:0000313" key="1">
    <source>
        <dbReference type="EMBL" id="MBJ7604042.1"/>
    </source>
</evidence>
<evidence type="ECO:0000313" key="2">
    <source>
        <dbReference type="Proteomes" id="UP000620075"/>
    </source>
</evidence>
<accession>A0A934NHV2</accession>
<protein>
    <submittedName>
        <fullName evidence="1">Uncharacterized protein</fullName>
    </submittedName>
</protein>